<keyword evidence="9" id="KW-0378">Hydrolase</keyword>
<reference evidence="32" key="2">
    <citation type="submission" date="2025-08" db="UniProtKB">
        <authorList>
            <consortium name="Ensembl"/>
        </authorList>
    </citation>
    <scope>IDENTIFICATION</scope>
</reference>
<dbReference type="GO" id="GO:0051028">
    <property type="term" value="P:mRNA transport"/>
    <property type="evidence" value="ECO:0007669"/>
    <property type="project" value="UniProtKB-UniRule"/>
</dbReference>
<dbReference type="EC" id="3.1.3.16" evidence="6"/>
<evidence type="ECO:0000256" key="26">
    <source>
        <dbReference type="ARBA" id="ARBA00075507"/>
    </source>
</evidence>
<keyword evidence="16 28" id="KW-0539">Nucleus</keyword>
<evidence type="ECO:0000256" key="16">
    <source>
        <dbReference type="ARBA" id="ARBA00023242"/>
    </source>
</evidence>
<evidence type="ECO:0000256" key="4">
    <source>
        <dbReference type="ARBA" id="ARBA00009454"/>
    </source>
</evidence>
<evidence type="ECO:0000259" key="29">
    <source>
        <dbReference type="PROSITE" id="PS50054"/>
    </source>
</evidence>
<evidence type="ECO:0000256" key="27">
    <source>
        <dbReference type="ARBA" id="ARBA00083290"/>
    </source>
</evidence>
<comment type="similarity">
    <text evidence="3">Belongs to the protein-tyrosine phosphatase family. Non-receptor class dual specificity subfamily.</text>
</comment>
<dbReference type="GO" id="GO:0008138">
    <property type="term" value="F:protein tyrosine/serine/threonine phosphatase activity"/>
    <property type="evidence" value="ECO:0007669"/>
    <property type="project" value="UniProtKB-ARBA"/>
</dbReference>
<dbReference type="GO" id="GO:0003676">
    <property type="term" value="F:nucleic acid binding"/>
    <property type="evidence" value="ECO:0007669"/>
    <property type="project" value="InterPro"/>
</dbReference>
<proteinExistence type="inferred from homology"/>
<dbReference type="Gene3D" id="3.30.70.330">
    <property type="match status" value="1"/>
</dbReference>
<evidence type="ECO:0000256" key="19">
    <source>
        <dbReference type="ARBA" id="ARBA00030250"/>
    </source>
</evidence>
<dbReference type="GO" id="GO:0015031">
    <property type="term" value="P:protein transport"/>
    <property type="evidence" value="ECO:0007669"/>
    <property type="project" value="UniProtKB-KW"/>
</dbReference>
<feature type="domain" description="RRM Nup35-type" evidence="31">
    <location>
        <begin position="364"/>
        <end position="444"/>
    </location>
</feature>
<protein>
    <recommendedName>
        <fullName evidence="25">Dual specificity protein phosphatase 19</fullName>
        <ecNumber evidence="6">3.1.3.16</ecNumber>
        <ecNumber evidence="5">3.1.3.48</ecNumber>
    </recommendedName>
    <alternativeName>
        <fullName evidence="19">35 kDa nucleoporin</fullName>
    </alternativeName>
    <alternativeName>
        <fullName evidence="18">Nuclear pore complex protein Nup53</fullName>
    </alternativeName>
    <alternativeName>
        <fullName evidence="7">Nucleoporin NUP35</fullName>
    </alternativeName>
    <alternativeName>
        <fullName evidence="17">Nucleoporin NUP53</fullName>
    </alternativeName>
    <alternativeName>
        <fullName evidence="26">Protein phosphatase SKRP1</fullName>
    </alternativeName>
    <alternativeName>
        <fullName evidence="27">Stress-activated protein kinase pathway-regulating phosphatase 1</fullName>
    </alternativeName>
</protein>
<dbReference type="InterPro" id="IPR000387">
    <property type="entry name" value="Tyr_Pase_dom"/>
</dbReference>
<feature type="domain" description="Tyrosine-protein phosphatase" evidence="29">
    <location>
        <begin position="65"/>
        <end position="206"/>
    </location>
</feature>
<evidence type="ECO:0000256" key="11">
    <source>
        <dbReference type="ARBA" id="ARBA00022912"/>
    </source>
</evidence>
<evidence type="ECO:0000256" key="20">
    <source>
        <dbReference type="ARBA" id="ARBA00047986"/>
    </source>
</evidence>
<keyword evidence="14" id="KW-0811">Translocation</keyword>
<dbReference type="CDD" id="cd14523">
    <property type="entry name" value="DSP_DUSP19"/>
    <property type="match status" value="1"/>
</dbReference>
<dbReference type="Proteomes" id="UP000314985">
    <property type="component" value="Chromosome 1"/>
</dbReference>
<name>A0A4X1SRT5_PIG</name>
<evidence type="ECO:0000256" key="24">
    <source>
        <dbReference type="ARBA" id="ARBA00055556"/>
    </source>
</evidence>
<accession>A0A4X1SRT5</accession>
<comment type="subcellular location">
    <subcellularLocation>
        <location evidence="2">Nucleus membrane</location>
        <topology evidence="2">Peripheral membrane protein</topology>
    </subcellularLocation>
    <subcellularLocation>
        <location evidence="1">Nucleus</location>
        <location evidence="1">Nuclear pore complex</location>
    </subcellularLocation>
</comment>
<dbReference type="PROSITE" id="PS50054">
    <property type="entry name" value="TYR_PHOSPHATASE_DUAL"/>
    <property type="match status" value="1"/>
</dbReference>
<dbReference type="PROSITE" id="PS51472">
    <property type="entry name" value="RRM_NUP35"/>
    <property type="match status" value="1"/>
</dbReference>
<evidence type="ECO:0000256" key="18">
    <source>
        <dbReference type="ARBA" id="ARBA00030113"/>
    </source>
</evidence>
<evidence type="ECO:0000256" key="5">
    <source>
        <dbReference type="ARBA" id="ARBA00013064"/>
    </source>
</evidence>
<evidence type="ECO:0000256" key="15">
    <source>
        <dbReference type="ARBA" id="ARBA00023132"/>
    </source>
</evidence>
<evidence type="ECO:0000256" key="23">
    <source>
        <dbReference type="ARBA" id="ARBA00053371"/>
    </source>
</evidence>
<evidence type="ECO:0000313" key="32">
    <source>
        <dbReference type="Ensembl" id="ENSSSCP00070005488.1"/>
    </source>
</evidence>
<evidence type="ECO:0000256" key="10">
    <source>
        <dbReference type="ARBA" id="ARBA00022816"/>
    </source>
</evidence>
<dbReference type="Gene3D" id="3.90.190.10">
    <property type="entry name" value="Protein tyrosine phosphatase superfamily"/>
    <property type="match status" value="1"/>
</dbReference>
<evidence type="ECO:0000256" key="7">
    <source>
        <dbReference type="ARBA" id="ARBA00016439"/>
    </source>
</evidence>
<dbReference type="GO" id="GO:0004722">
    <property type="term" value="F:protein serine/threonine phosphatase activity"/>
    <property type="evidence" value="ECO:0007669"/>
    <property type="project" value="UniProtKB-EC"/>
</dbReference>
<dbReference type="GO" id="GO:0004725">
    <property type="term" value="F:protein tyrosine phosphatase activity"/>
    <property type="evidence" value="ECO:0007669"/>
    <property type="project" value="UniProtKB-EC"/>
</dbReference>
<evidence type="ECO:0000256" key="8">
    <source>
        <dbReference type="ARBA" id="ARBA00022448"/>
    </source>
</evidence>
<comment type="catalytic activity">
    <reaction evidence="20">
        <text>O-phospho-L-seryl-[protein] + H2O = L-seryl-[protein] + phosphate</text>
        <dbReference type="Rhea" id="RHEA:20629"/>
        <dbReference type="Rhea" id="RHEA-COMP:9863"/>
        <dbReference type="Rhea" id="RHEA-COMP:11604"/>
        <dbReference type="ChEBI" id="CHEBI:15377"/>
        <dbReference type="ChEBI" id="CHEBI:29999"/>
        <dbReference type="ChEBI" id="CHEBI:43474"/>
        <dbReference type="ChEBI" id="CHEBI:83421"/>
        <dbReference type="EC" id="3.1.3.16"/>
    </reaction>
    <physiologicalReaction direction="left-to-right" evidence="20">
        <dbReference type="Rhea" id="RHEA:20630"/>
    </physiologicalReaction>
</comment>
<dbReference type="Pfam" id="PF05172">
    <property type="entry name" value="RRM_Nup35"/>
    <property type="match status" value="1"/>
</dbReference>
<dbReference type="InterPro" id="IPR035979">
    <property type="entry name" value="RBD_domain_sf"/>
</dbReference>
<keyword evidence="11" id="KW-0904">Protein phosphatase</keyword>
<dbReference type="InterPro" id="IPR029021">
    <property type="entry name" value="Prot-tyrosine_phosphatase-like"/>
</dbReference>
<dbReference type="FunFam" id="3.90.190.10:FF:000071">
    <property type="entry name" value="Dual specificity protein phosphatase 19"/>
    <property type="match status" value="1"/>
</dbReference>
<dbReference type="FunFam" id="3.30.70.330:FF:000095">
    <property type="entry name" value="Putative Nucleoporin NUP53"/>
    <property type="match status" value="1"/>
</dbReference>
<evidence type="ECO:0000256" key="2">
    <source>
        <dbReference type="ARBA" id="ARBA00004617"/>
    </source>
</evidence>
<keyword evidence="8 28" id="KW-0813">Transport</keyword>
<reference evidence="32 33" key="1">
    <citation type="submission" date="2017-08" db="EMBL/GenBank/DDBJ databases">
        <title>USMARCv1.0.</title>
        <authorList>
            <person name="Hannum G.I."/>
            <person name="Koren S."/>
            <person name="Schroeder S.G."/>
            <person name="Chin S.C."/>
            <person name="Nonneman D.J."/>
            <person name="Becker S.A."/>
            <person name="Rosen B.D."/>
            <person name="Bickhart D.M."/>
            <person name="Putnam N.H."/>
            <person name="Green R.E."/>
            <person name="Tuggle C.K."/>
            <person name="Liu H."/>
            <person name="Rohrer G.A."/>
            <person name="Warr A."/>
            <person name="Hall R."/>
            <person name="Kim K."/>
            <person name="Hume D.A."/>
            <person name="Talbot R."/>
            <person name="Chow W."/>
            <person name="Howe K."/>
            <person name="Schwartz A.S."/>
            <person name="Watson M."/>
            <person name="Archibald A.L."/>
            <person name="Phillippy A.M."/>
            <person name="Smith T.P.L."/>
        </authorList>
    </citation>
    <scope>NUCLEOTIDE SEQUENCE [LARGE SCALE GENOMIC DNA]</scope>
</reference>
<comment type="function">
    <text evidence="23">Functions as a component of the nuclear pore complex (NPC). NPC components, collectively referred to as nucleoporins (NUPs), can play the role of both NPC structural components and of docking or interaction partners for transiently associated nuclear transport factors. May play a role in the association of MAD1 with the NPC.</text>
</comment>
<dbReference type="InterPro" id="IPR007846">
    <property type="entry name" value="RRM_NUP35_dom"/>
</dbReference>
<dbReference type="InterPro" id="IPR012677">
    <property type="entry name" value="Nucleotide-bd_a/b_plait_sf"/>
</dbReference>
<dbReference type="Ensembl" id="ENSSSCT00070006731.1">
    <property type="protein sequence ID" value="ENSSSCP00070005488.1"/>
    <property type="gene ID" value="ENSSSCG00070003574.1"/>
</dbReference>
<evidence type="ECO:0000256" key="12">
    <source>
        <dbReference type="ARBA" id="ARBA00022927"/>
    </source>
</evidence>
<evidence type="ECO:0000259" key="30">
    <source>
        <dbReference type="PROSITE" id="PS50056"/>
    </source>
</evidence>
<organism evidence="32 33">
    <name type="scientific">Sus scrofa</name>
    <name type="common">Pig</name>
    <dbReference type="NCBI Taxonomy" id="9823"/>
    <lineage>
        <taxon>Eukaryota</taxon>
        <taxon>Metazoa</taxon>
        <taxon>Chordata</taxon>
        <taxon>Craniata</taxon>
        <taxon>Vertebrata</taxon>
        <taxon>Euteleostomi</taxon>
        <taxon>Mammalia</taxon>
        <taxon>Eutheria</taxon>
        <taxon>Laurasiatheria</taxon>
        <taxon>Artiodactyla</taxon>
        <taxon>Suina</taxon>
        <taxon>Suidae</taxon>
        <taxon>Sus</taxon>
    </lineage>
</organism>
<evidence type="ECO:0000313" key="33">
    <source>
        <dbReference type="Proteomes" id="UP000314985"/>
    </source>
</evidence>
<keyword evidence="15 28" id="KW-0906">Nuclear pore complex</keyword>
<dbReference type="AlphaFoldDB" id="A0A4X1SRT5"/>
<keyword evidence="10 28" id="KW-0509">mRNA transport</keyword>
<evidence type="ECO:0000256" key="1">
    <source>
        <dbReference type="ARBA" id="ARBA00004567"/>
    </source>
</evidence>
<comment type="catalytic activity">
    <reaction evidence="22">
        <text>O-phospho-L-tyrosyl-[protein] + H2O = L-tyrosyl-[protein] + phosphate</text>
        <dbReference type="Rhea" id="RHEA:10684"/>
        <dbReference type="Rhea" id="RHEA-COMP:10136"/>
        <dbReference type="Rhea" id="RHEA-COMP:20101"/>
        <dbReference type="ChEBI" id="CHEBI:15377"/>
        <dbReference type="ChEBI" id="CHEBI:43474"/>
        <dbReference type="ChEBI" id="CHEBI:46858"/>
        <dbReference type="ChEBI" id="CHEBI:61978"/>
        <dbReference type="EC" id="3.1.3.48"/>
    </reaction>
    <physiologicalReaction direction="left-to-right" evidence="22">
        <dbReference type="Rhea" id="RHEA:10685"/>
    </physiologicalReaction>
</comment>
<evidence type="ECO:0000256" key="22">
    <source>
        <dbReference type="ARBA" id="ARBA00051341"/>
    </source>
</evidence>
<gene>
    <name evidence="32" type="primary">DUSP19</name>
</gene>
<dbReference type="GO" id="GO:0005643">
    <property type="term" value="C:nuclear pore"/>
    <property type="evidence" value="ECO:0007669"/>
    <property type="project" value="UniProtKB-SubCell"/>
</dbReference>
<comment type="similarity">
    <text evidence="4">Belongs to the Nup35 family.</text>
</comment>
<evidence type="ECO:0000256" key="3">
    <source>
        <dbReference type="ARBA" id="ARBA00008601"/>
    </source>
</evidence>
<dbReference type="Pfam" id="PF00782">
    <property type="entry name" value="DSPc"/>
    <property type="match status" value="1"/>
</dbReference>
<dbReference type="EC" id="3.1.3.48" evidence="5"/>
<keyword evidence="13" id="KW-0007">Acetylation</keyword>
<dbReference type="CDD" id="cd12722">
    <property type="entry name" value="RRM_Nup53"/>
    <property type="match status" value="1"/>
</dbReference>
<dbReference type="InterPro" id="IPR000340">
    <property type="entry name" value="Dual-sp_phosphatase_cat-dom"/>
</dbReference>
<dbReference type="SUPFAM" id="SSF52799">
    <property type="entry name" value="(Phosphotyrosine protein) phosphatases II"/>
    <property type="match status" value="1"/>
</dbReference>
<dbReference type="PROSITE" id="PS50056">
    <property type="entry name" value="TYR_PHOSPHATASE_2"/>
    <property type="match status" value="1"/>
</dbReference>
<feature type="domain" description="Tyrosine specific protein phosphatases" evidence="30">
    <location>
        <begin position="127"/>
        <end position="187"/>
    </location>
</feature>
<evidence type="ECO:0000256" key="28">
    <source>
        <dbReference type="PROSITE-ProRule" id="PRU00804"/>
    </source>
</evidence>
<comment type="function">
    <text evidence="24">Has a dual specificity toward Ser/Thr and Tyr-containing proteins.</text>
</comment>
<evidence type="ECO:0000256" key="21">
    <source>
        <dbReference type="ARBA" id="ARBA00048832"/>
    </source>
</evidence>
<dbReference type="InterPro" id="IPR020422">
    <property type="entry name" value="TYR_PHOSPHATASE_DUAL_dom"/>
</dbReference>
<keyword evidence="12" id="KW-0653">Protein transport</keyword>
<evidence type="ECO:0000256" key="17">
    <source>
        <dbReference type="ARBA" id="ARBA00029997"/>
    </source>
</evidence>
<evidence type="ECO:0000256" key="9">
    <source>
        <dbReference type="ARBA" id="ARBA00022801"/>
    </source>
</evidence>
<sequence length="520" mass="56549">MHSLNQEIKAFSRNNLRKQCTRVTTLTGKKIIETWKDSRIHVVEEVEPSSGGGCGFVQDLSLDLQVGVIKPWLLLGSQDAAHDLDTLKKHKVTHILNVAYGVENAFLNDFIYKSISILDLPETNILSYFPECFKFIEQAKMKGGVVLVHCNAGVSRAAAIIIGFLMNSEEISFTSAFSLVKNARPSICPNAGFVEQLCTYQGGKESRSEPMMLGSPTSPKPGVNAQFLPGFLMGDLPAPVTPQPRSISGPSVGVMEMRSPLLAGGSPPQPIVPAHKDKSGAPPVRSIYDDISSPGLGSTPLTSRRQTNISVMQSPLVGVMTATPGTGQSMFSPANIGQPRKTTLSPAQLDPFYTQGDSLTSEDHLDDTWVTVFGFPQASASYILLQFAQYGNILKHVMSNTGNWMHIRYQSKLQARKALSKDGRIFGESIMIGVKPCIDKSVMENSDRCALSSPSLPFTPPIKTLGTPTQPGSTPRISTMRPLATAYKASTSDYQVISDRQTPKKDESLVSKAMEYMFGW</sequence>
<dbReference type="SUPFAM" id="SSF54928">
    <property type="entry name" value="RNA-binding domain, RBD"/>
    <property type="match status" value="1"/>
</dbReference>
<comment type="catalytic activity">
    <reaction evidence="21">
        <text>O-phospho-L-threonyl-[protein] + H2O = L-threonyl-[protein] + phosphate</text>
        <dbReference type="Rhea" id="RHEA:47004"/>
        <dbReference type="Rhea" id="RHEA-COMP:11060"/>
        <dbReference type="Rhea" id="RHEA-COMP:11605"/>
        <dbReference type="ChEBI" id="CHEBI:15377"/>
        <dbReference type="ChEBI" id="CHEBI:30013"/>
        <dbReference type="ChEBI" id="CHEBI:43474"/>
        <dbReference type="ChEBI" id="CHEBI:61977"/>
        <dbReference type="EC" id="3.1.3.16"/>
    </reaction>
    <physiologicalReaction direction="left-to-right" evidence="21">
        <dbReference type="Rhea" id="RHEA:47005"/>
    </physiologicalReaction>
</comment>
<dbReference type="PANTHER" id="PTHR21527">
    <property type="entry name" value="NUCLEOPORIN NUP35"/>
    <property type="match status" value="1"/>
</dbReference>
<dbReference type="SMART" id="SM00195">
    <property type="entry name" value="DSPc"/>
    <property type="match status" value="1"/>
</dbReference>
<evidence type="ECO:0000256" key="13">
    <source>
        <dbReference type="ARBA" id="ARBA00022990"/>
    </source>
</evidence>
<dbReference type="GO" id="GO:0031965">
    <property type="term" value="C:nuclear membrane"/>
    <property type="evidence" value="ECO:0007669"/>
    <property type="project" value="UniProtKB-SubCell"/>
</dbReference>
<dbReference type="PANTHER" id="PTHR21527:SF6">
    <property type="entry name" value="NUCLEOPORIN NUP35"/>
    <property type="match status" value="1"/>
</dbReference>
<evidence type="ECO:0000256" key="25">
    <source>
        <dbReference type="ARBA" id="ARBA00068803"/>
    </source>
</evidence>
<evidence type="ECO:0000256" key="6">
    <source>
        <dbReference type="ARBA" id="ARBA00013081"/>
    </source>
</evidence>
<evidence type="ECO:0000259" key="31">
    <source>
        <dbReference type="PROSITE" id="PS51472"/>
    </source>
</evidence>
<evidence type="ECO:0000256" key="14">
    <source>
        <dbReference type="ARBA" id="ARBA00023010"/>
    </source>
</evidence>